<reference evidence="3" key="1">
    <citation type="submission" date="2019-12" db="UniProtKB">
        <authorList>
            <consortium name="WormBaseParasite"/>
        </authorList>
    </citation>
    <scope>IDENTIFICATION</scope>
</reference>
<dbReference type="WBParaSite" id="TMUE_1000004461.1">
    <property type="protein sequence ID" value="TMUE_1000004461.1"/>
    <property type="gene ID" value="WBGene00298965"/>
</dbReference>
<dbReference type="AlphaFoldDB" id="A0A5S6QAW3"/>
<dbReference type="Proteomes" id="UP000046395">
    <property type="component" value="Unassembled WGS sequence"/>
</dbReference>
<evidence type="ECO:0000313" key="3">
    <source>
        <dbReference type="WBParaSite" id="TMUE_1000004461.1"/>
    </source>
</evidence>
<evidence type="ECO:0000259" key="1">
    <source>
        <dbReference type="Pfam" id="PF13456"/>
    </source>
</evidence>
<dbReference type="GO" id="GO:0003676">
    <property type="term" value="F:nucleic acid binding"/>
    <property type="evidence" value="ECO:0007669"/>
    <property type="project" value="InterPro"/>
</dbReference>
<keyword evidence="2" id="KW-1185">Reference proteome</keyword>
<sequence>MERVRQEAKVWVDASSLAHGVAIEVGSCIVEDAAWLRSDEAGHINMAELDTVIKGLNLAISWGMKNIEMMTDSATVHRWISDGLFGKARLKTKAASEMLIRKRVDTVLSLAK</sequence>
<dbReference type="GO" id="GO:0004523">
    <property type="term" value="F:RNA-DNA hybrid ribonuclease activity"/>
    <property type="evidence" value="ECO:0007669"/>
    <property type="project" value="InterPro"/>
</dbReference>
<protein>
    <submittedName>
        <fullName evidence="3">RNase H domain-containing protein</fullName>
    </submittedName>
</protein>
<proteinExistence type="predicted"/>
<accession>A0A5S6QAW3</accession>
<dbReference type="InterPro" id="IPR012337">
    <property type="entry name" value="RNaseH-like_sf"/>
</dbReference>
<dbReference type="Gene3D" id="3.30.420.10">
    <property type="entry name" value="Ribonuclease H-like superfamily/Ribonuclease H"/>
    <property type="match status" value="1"/>
</dbReference>
<organism evidence="2 3">
    <name type="scientific">Trichuris muris</name>
    <name type="common">Mouse whipworm</name>
    <dbReference type="NCBI Taxonomy" id="70415"/>
    <lineage>
        <taxon>Eukaryota</taxon>
        <taxon>Metazoa</taxon>
        <taxon>Ecdysozoa</taxon>
        <taxon>Nematoda</taxon>
        <taxon>Enoplea</taxon>
        <taxon>Dorylaimia</taxon>
        <taxon>Trichinellida</taxon>
        <taxon>Trichuridae</taxon>
        <taxon>Trichuris</taxon>
    </lineage>
</organism>
<dbReference type="SUPFAM" id="SSF53098">
    <property type="entry name" value="Ribonuclease H-like"/>
    <property type="match status" value="1"/>
</dbReference>
<dbReference type="STRING" id="70415.A0A5S6QAW3"/>
<dbReference type="InterPro" id="IPR002156">
    <property type="entry name" value="RNaseH_domain"/>
</dbReference>
<dbReference type="Pfam" id="PF13456">
    <property type="entry name" value="RVT_3"/>
    <property type="match status" value="1"/>
</dbReference>
<feature type="domain" description="RNase H type-1" evidence="1">
    <location>
        <begin position="42"/>
        <end position="82"/>
    </location>
</feature>
<name>A0A5S6QAW3_TRIMR</name>
<dbReference type="InterPro" id="IPR036397">
    <property type="entry name" value="RNaseH_sf"/>
</dbReference>
<evidence type="ECO:0000313" key="2">
    <source>
        <dbReference type="Proteomes" id="UP000046395"/>
    </source>
</evidence>